<keyword evidence="3" id="KW-1185">Reference proteome</keyword>
<proteinExistence type="predicted"/>
<dbReference type="AlphaFoldDB" id="A0A4C1SU11"/>
<organism evidence="2 3">
    <name type="scientific">Eumeta variegata</name>
    <name type="common">Bagworm moth</name>
    <name type="synonym">Eumeta japonica</name>
    <dbReference type="NCBI Taxonomy" id="151549"/>
    <lineage>
        <taxon>Eukaryota</taxon>
        <taxon>Metazoa</taxon>
        <taxon>Ecdysozoa</taxon>
        <taxon>Arthropoda</taxon>
        <taxon>Hexapoda</taxon>
        <taxon>Insecta</taxon>
        <taxon>Pterygota</taxon>
        <taxon>Neoptera</taxon>
        <taxon>Endopterygota</taxon>
        <taxon>Lepidoptera</taxon>
        <taxon>Glossata</taxon>
        <taxon>Ditrysia</taxon>
        <taxon>Tineoidea</taxon>
        <taxon>Psychidae</taxon>
        <taxon>Oiketicinae</taxon>
        <taxon>Eumeta</taxon>
    </lineage>
</organism>
<sequence length="112" mass="12632">MPASEAPQHPESFRRNRLLPVAVDAAIFQSQPERPNKTSAPRTLSRNSEETQKGTNLRLQGQGYMVDVVTIPDQSLSIFAEWLKMHVVWRYHGEKPQPFCLSITAAFSLLLA</sequence>
<dbReference type="EMBL" id="BGZK01000014">
    <property type="protein sequence ID" value="GBP04541.1"/>
    <property type="molecule type" value="Genomic_DNA"/>
</dbReference>
<evidence type="ECO:0000313" key="3">
    <source>
        <dbReference type="Proteomes" id="UP000299102"/>
    </source>
</evidence>
<reference evidence="2 3" key="1">
    <citation type="journal article" date="2019" name="Commun. Biol.">
        <title>The bagworm genome reveals a unique fibroin gene that provides high tensile strength.</title>
        <authorList>
            <person name="Kono N."/>
            <person name="Nakamura H."/>
            <person name="Ohtoshi R."/>
            <person name="Tomita M."/>
            <person name="Numata K."/>
            <person name="Arakawa K."/>
        </authorList>
    </citation>
    <scope>NUCLEOTIDE SEQUENCE [LARGE SCALE GENOMIC DNA]</scope>
</reference>
<feature type="region of interest" description="Disordered" evidence="1">
    <location>
        <begin position="30"/>
        <end position="57"/>
    </location>
</feature>
<feature type="compositionally biased region" description="Polar residues" evidence="1">
    <location>
        <begin position="30"/>
        <end position="46"/>
    </location>
</feature>
<evidence type="ECO:0000313" key="2">
    <source>
        <dbReference type="EMBL" id="GBP04541.1"/>
    </source>
</evidence>
<comment type="caution">
    <text evidence="2">The sequence shown here is derived from an EMBL/GenBank/DDBJ whole genome shotgun (WGS) entry which is preliminary data.</text>
</comment>
<gene>
    <name evidence="2" type="ORF">EVAR_3904_1</name>
</gene>
<dbReference type="Proteomes" id="UP000299102">
    <property type="component" value="Unassembled WGS sequence"/>
</dbReference>
<protein>
    <submittedName>
        <fullName evidence="2">Uncharacterized protein</fullName>
    </submittedName>
</protein>
<accession>A0A4C1SU11</accession>
<evidence type="ECO:0000256" key="1">
    <source>
        <dbReference type="SAM" id="MobiDB-lite"/>
    </source>
</evidence>
<name>A0A4C1SU11_EUMVA</name>